<dbReference type="GO" id="GO:0031177">
    <property type="term" value="F:phosphopantetheine binding"/>
    <property type="evidence" value="ECO:0007669"/>
    <property type="project" value="InterPro"/>
</dbReference>
<dbReference type="PANTHER" id="PTHR43439">
    <property type="entry name" value="PHENYLACETATE-COENZYME A LIGASE"/>
    <property type="match status" value="1"/>
</dbReference>
<dbReference type="SUPFAM" id="SSF51735">
    <property type="entry name" value="NAD(P)-binding Rossmann-fold domains"/>
    <property type="match status" value="1"/>
</dbReference>
<dbReference type="EMBL" id="JARJCW010000005">
    <property type="protein sequence ID" value="KAJ7224189.1"/>
    <property type="molecule type" value="Genomic_DNA"/>
</dbReference>
<evidence type="ECO:0000256" key="2">
    <source>
        <dbReference type="ARBA" id="ARBA00022553"/>
    </source>
</evidence>
<evidence type="ECO:0000313" key="4">
    <source>
        <dbReference type="EMBL" id="KAJ7224189.1"/>
    </source>
</evidence>
<dbReference type="InterPro" id="IPR020845">
    <property type="entry name" value="AMP-binding_CS"/>
</dbReference>
<accession>A0AAD6YMT9</accession>
<organism evidence="4 5">
    <name type="scientific">Mycena pura</name>
    <dbReference type="NCBI Taxonomy" id="153505"/>
    <lineage>
        <taxon>Eukaryota</taxon>
        <taxon>Fungi</taxon>
        <taxon>Dikarya</taxon>
        <taxon>Basidiomycota</taxon>
        <taxon>Agaricomycotina</taxon>
        <taxon>Agaricomycetes</taxon>
        <taxon>Agaricomycetidae</taxon>
        <taxon>Agaricales</taxon>
        <taxon>Marasmiineae</taxon>
        <taxon>Mycenaceae</taxon>
        <taxon>Mycena</taxon>
    </lineage>
</organism>
<evidence type="ECO:0000259" key="3">
    <source>
        <dbReference type="SMART" id="SM00823"/>
    </source>
</evidence>
<comment type="caution">
    <text evidence="4">The sequence shown here is derived from an EMBL/GenBank/DDBJ whole genome shotgun (WGS) entry which is preliminary data.</text>
</comment>
<keyword evidence="5" id="KW-1185">Reference proteome</keyword>
<dbReference type="InterPro" id="IPR020806">
    <property type="entry name" value="PKS_PP-bd"/>
</dbReference>
<dbReference type="InterPro" id="IPR036291">
    <property type="entry name" value="NAD(P)-bd_dom_sf"/>
</dbReference>
<dbReference type="PANTHER" id="PTHR43439:SF2">
    <property type="entry name" value="ENZYME, PUTATIVE (JCVI)-RELATED"/>
    <property type="match status" value="1"/>
</dbReference>
<dbReference type="Proteomes" id="UP001219525">
    <property type="component" value="Unassembled WGS sequence"/>
</dbReference>
<reference evidence="4" key="1">
    <citation type="submission" date="2023-03" db="EMBL/GenBank/DDBJ databases">
        <title>Massive genome expansion in bonnet fungi (Mycena s.s.) driven by repeated elements and novel gene families across ecological guilds.</title>
        <authorList>
            <consortium name="Lawrence Berkeley National Laboratory"/>
            <person name="Harder C.B."/>
            <person name="Miyauchi S."/>
            <person name="Viragh M."/>
            <person name="Kuo A."/>
            <person name="Thoen E."/>
            <person name="Andreopoulos B."/>
            <person name="Lu D."/>
            <person name="Skrede I."/>
            <person name="Drula E."/>
            <person name="Henrissat B."/>
            <person name="Morin E."/>
            <person name="Kohler A."/>
            <person name="Barry K."/>
            <person name="LaButti K."/>
            <person name="Morin E."/>
            <person name="Salamov A."/>
            <person name="Lipzen A."/>
            <person name="Mereny Z."/>
            <person name="Hegedus B."/>
            <person name="Baldrian P."/>
            <person name="Stursova M."/>
            <person name="Weitz H."/>
            <person name="Taylor A."/>
            <person name="Grigoriev I.V."/>
            <person name="Nagy L.G."/>
            <person name="Martin F."/>
            <person name="Kauserud H."/>
        </authorList>
    </citation>
    <scope>NUCLEOTIDE SEQUENCE</scope>
    <source>
        <strain evidence="4">9144</strain>
    </source>
</reference>
<dbReference type="Gene3D" id="3.40.50.720">
    <property type="entry name" value="NAD(P)-binding Rossmann-like Domain"/>
    <property type="match status" value="1"/>
</dbReference>
<protein>
    <recommendedName>
        <fullName evidence="3">Polyketide synthase-like phosphopantetheine-binding domain-containing protein</fullName>
    </recommendedName>
</protein>
<dbReference type="InterPro" id="IPR042099">
    <property type="entry name" value="ANL_N_sf"/>
</dbReference>
<sequence length="1064" mass="115599">MAEFVSDIVNEFIDTSTAHPVFVYAEEHRVVTISGLEFGHAVHRAAHLLRPPGQGSDGQVVAVIALSDTVIYQAVCVGLITANFIPFPISPRNSPAAIVHLLHQTSCHSVLATCITLAPLVAAVKSEMAKSHPDFPLDITEIPSLSQIYPHLGAETSAHPFQRYAATTRPLLDDICLILHSSGTTGFPKPIPHKHKGLVQRCRIAQVEELRDHFPHPIATMALPGFHLAGLLGHFLQPIFGSTPAAVYPPTVTSPDKLPIFPTPDNILHHARKTNCRSLMSFPALLAAWAKSPDAIEYLKTYEFVGFAGGTLPERLGSVYVNAGVKLRSVYGCTEAGVISSLIPLPGDEKEWDWFRFSDRVKVRWDPQGDGTFELQVLTTEQHELSYENLDDVRGFGTRDLFVNHPVKKHLWKVVGRTNDVIVHTSGEKTVPAPMEDIINSSPYVTGALMFGRERERAGILIEPSPEHRIDVQDVKQVAELRNKLWPIIEEANEIAPKFSRIFKEMILFTSADKLLARAGKGTVMRTVALNEYAAEVDAIYDVVSSNSSIADSVKMPATWEPAEIAGWLVELTAGLVDADEIVPDVDLFRQGFDSLGVTVLRLRILGALQSASDPSVRKAADGLTQNLVYSYPTISQLSTFLRGLVFGLSDKAADPKEVLETMILKHTAGLVQPVAPPADSVGIPTVVLLTGSTGSLGSQILSSLLRDDRVAKIYAFNRPSVNGAESSAKRHLVAFNARGLDAELLTSPKLVFVEGQTDAKNLGLSDIYKEIQSSVTLIIHNAWKLDFNLPLTAFENHVIGTRHLVDLALGSSLSPKFLFTSSIASAVSWDPAVGPCPEEFLSLSKIPEGALTSCTGYGQSKYVAEQIIAASGLRAACLRIGQICGGLPAGAWATTDWLPILVKSSITLKKLPLADGVVSWIDFETVAHAVMDVAFSSGPVGPLSTMFNVVHPRPVSWNFVMNSLRDAIMKHNSESVDLKLVSFSDWIIELESSATQGQNLDMLPGISLLDYFRRASGELGPGREMIFSTSKTQAVSSAVGQAESIGDDQVEAWVKYWISIGFI</sequence>
<dbReference type="AlphaFoldDB" id="A0AAD6YMT9"/>
<dbReference type="Gene3D" id="3.40.50.12780">
    <property type="entry name" value="N-terminal domain of ligase-like"/>
    <property type="match status" value="1"/>
</dbReference>
<keyword evidence="2" id="KW-0597">Phosphoprotein</keyword>
<dbReference type="InterPro" id="IPR051414">
    <property type="entry name" value="Adenylate-forming_Reductase"/>
</dbReference>
<gene>
    <name evidence="4" type="ORF">GGX14DRAFT_548768</name>
</gene>
<evidence type="ECO:0000313" key="5">
    <source>
        <dbReference type="Proteomes" id="UP001219525"/>
    </source>
</evidence>
<dbReference type="Gene3D" id="1.10.1200.10">
    <property type="entry name" value="ACP-like"/>
    <property type="match status" value="1"/>
</dbReference>
<proteinExistence type="predicted"/>
<dbReference type="SMART" id="SM00823">
    <property type="entry name" value="PKS_PP"/>
    <property type="match status" value="1"/>
</dbReference>
<dbReference type="SUPFAM" id="SSF56801">
    <property type="entry name" value="Acetyl-CoA synthetase-like"/>
    <property type="match status" value="1"/>
</dbReference>
<dbReference type="InterPro" id="IPR036736">
    <property type="entry name" value="ACP-like_sf"/>
</dbReference>
<dbReference type="Pfam" id="PF07993">
    <property type="entry name" value="NAD_binding_4"/>
    <property type="match status" value="1"/>
</dbReference>
<dbReference type="InterPro" id="IPR013120">
    <property type="entry name" value="FAR_NAD-bd"/>
</dbReference>
<dbReference type="Pfam" id="PF00501">
    <property type="entry name" value="AMP-binding"/>
    <property type="match status" value="1"/>
</dbReference>
<keyword evidence="1" id="KW-0596">Phosphopantetheine</keyword>
<dbReference type="InterPro" id="IPR000873">
    <property type="entry name" value="AMP-dep_synth/lig_dom"/>
</dbReference>
<dbReference type="Pfam" id="PF23562">
    <property type="entry name" value="AMP-binding_C_3"/>
    <property type="match status" value="1"/>
</dbReference>
<feature type="domain" description="Polyketide synthase-like phosphopantetheine-binding" evidence="3">
    <location>
        <begin position="563"/>
        <end position="646"/>
    </location>
</feature>
<evidence type="ECO:0000256" key="1">
    <source>
        <dbReference type="ARBA" id="ARBA00022450"/>
    </source>
</evidence>
<name>A0AAD6YMT9_9AGAR</name>
<dbReference type="PROSITE" id="PS00455">
    <property type="entry name" value="AMP_BINDING"/>
    <property type="match status" value="1"/>
</dbReference>